<name>F6DKM6_DESRL</name>
<dbReference type="eggNOG" id="COG1713">
    <property type="taxonomic scope" value="Bacteria"/>
</dbReference>
<dbReference type="Pfam" id="PF01966">
    <property type="entry name" value="HD"/>
    <property type="match status" value="1"/>
</dbReference>
<evidence type="ECO:0000259" key="1">
    <source>
        <dbReference type="Pfam" id="PF01966"/>
    </source>
</evidence>
<sequence>MVMMASSMMKKMIAYFGADVKRINHALKVYALAKSIGELEGLTGEKLEILDAASILHDIGIKESERKYSSTAGKYQQFEGPPIAREFLQEFNLSQSFVERVCYLIGNHHTYTKIDDLDFQILVEADFLVNIFEGDLGQEQVEIIKEKYFKTKTGRSYLESMYLS</sequence>
<dbReference type="SUPFAM" id="SSF109604">
    <property type="entry name" value="HD-domain/PDEase-like"/>
    <property type="match status" value="1"/>
</dbReference>
<protein>
    <submittedName>
        <fullName evidence="2">Metal-dependent phosphohydrolase HD sub domain protein</fullName>
    </submittedName>
</protein>
<gene>
    <name evidence="2" type="ordered locus">Desru_2151</name>
</gene>
<dbReference type="EMBL" id="CP002780">
    <property type="protein sequence ID" value="AEG60401.1"/>
    <property type="molecule type" value="Genomic_DNA"/>
</dbReference>
<dbReference type="GO" id="GO:0016787">
    <property type="term" value="F:hydrolase activity"/>
    <property type="evidence" value="ECO:0007669"/>
    <property type="project" value="UniProtKB-KW"/>
</dbReference>
<evidence type="ECO:0000313" key="3">
    <source>
        <dbReference type="Proteomes" id="UP000009234"/>
    </source>
</evidence>
<dbReference type="InterPro" id="IPR006674">
    <property type="entry name" value="HD_domain"/>
</dbReference>
<dbReference type="CDD" id="cd00077">
    <property type="entry name" value="HDc"/>
    <property type="match status" value="1"/>
</dbReference>
<reference evidence="2 3" key="2">
    <citation type="journal article" date="2012" name="Stand. Genomic Sci.">
        <title>Complete genome sequence of the sulfate-reducing firmicute Desulfotomaculum ruminis type strain (DL(T)).</title>
        <authorList>
            <person name="Spring S."/>
            <person name="Visser M."/>
            <person name="Lu M."/>
            <person name="Copeland A."/>
            <person name="Lapidus A."/>
            <person name="Lucas S."/>
            <person name="Cheng J.F."/>
            <person name="Han C."/>
            <person name="Tapia R."/>
            <person name="Goodwin L.A."/>
            <person name="Pitluck S."/>
            <person name="Ivanova N."/>
            <person name="Land M."/>
            <person name="Hauser L."/>
            <person name="Larimer F."/>
            <person name="Rohde M."/>
            <person name="Goker M."/>
            <person name="Detter J.C."/>
            <person name="Kyrpides N.C."/>
            <person name="Woyke T."/>
            <person name="Schaap P.J."/>
            <person name="Plugge C.M."/>
            <person name="Muyzer G."/>
            <person name="Kuever J."/>
            <person name="Pereira I.A."/>
            <person name="Parshina S.N."/>
            <person name="Bernier-Latmani R."/>
            <person name="Stams A.J."/>
            <person name="Klenk H.P."/>
        </authorList>
    </citation>
    <scope>NUCLEOTIDE SEQUENCE [LARGE SCALE GENOMIC DNA]</scope>
    <source>
        <strain evidence="3">ATCC 23193 / DSM 2154 / NCIB 8452 / DL</strain>
    </source>
</reference>
<keyword evidence="3" id="KW-1185">Reference proteome</keyword>
<organism evidence="2 3">
    <name type="scientific">Desulforamulus ruminis (strain ATCC 23193 / DSM 2154 / NCIMB 8452 / DL)</name>
    <name type="common">Desulfotomaculum ruminis</name>
    <dbReference type="NCBI Taxonomy" id="696281"/>
    <lineage>
        <taxon>Bacteria</taxon>
        <taxon>Bacillati</taxon>
        <taxon>Bacillota</taxon>
        <taxon>Clostridia</taxon>
        <taxon>Eubacteriales</taxon>
        <taxon>Peptococcaceae</taxon>
        <taxon>Desulforamulus</taxon>
    </lineage>
</organism>
<dbReference type="KEGG" id="dru:Desru_2151"/>
<evidence type="ECO:0000313" key="2">
    <source>
        <dbReference type="EMBL" id="AEG60401.1"/>
    </source>
</evidence>
<dbReference type="InterPro" id="IPR003607">
    <property type="entry name" value="HD/PDEase_dom"/>
</dbReference>
<dbReference type="HOGENOM" id="CLU_110721_0_0_9"/>
<proteinExistence type="predicted"/>
<dbReference type="Gene3D" id="1.10.3210.10">
    <property type="entry name" value="Hypothetical protein af1432"/>
    <property type="match status" value="1"/>
</dbReference>
<dbReference type="OrthoDB" id="155250at2"/>
<dbReference type="STRING" id="696281.Desru_2151"/>
<dbReference type="Proteomes" id="UP000009234">
    <property type="component" value="Chromosome"/>
</dbReference>
<dbReference type="RefSeq" id="WP_013842161.1">
    <property type="nucleotide sequence ID" value="NC_015589.1"/>
</dbReference>
<dbReference type="AlphaFoldDB" id="F6DKM6"/>
<accession>F6DKM6</accession>
<feature type="domain" description="HD" evidence="1">
    <location>
        <begin position="22"/>
        <end position="114"/>
    </location>
</feature>
<keyword evidence="2" id="KW-0378">Hydrolase</keyword>
<reference evidence="3" key="1">
    <citation type="submission" date="2011-05" db="EMBL/GenBank/DDBJ databases">
        <title>Complete sequence of Desulfotomaculum ruminis DSM 2154.</title>
        <authorList>
            <person name="Lucas S."/>
            <person name="Copeland A."/>
            <person name="Lapidus A."/>
            <person name="Cheng J.-F."/>
            <person name="Goodwin L."/>
            <person name="Pitluck S."/>
            <person name="Lu M."/>
            <person name="Detter J.C."/>
            <person name="Han C."/>
            <person name="Tapia R."/>
            <person name="Land M."/>
            <person name="Hauser L."/>
            <person name="Kyrpides N."/>
            <person name="Ivanova N."/>
            <person name="Mikhailova N."/>
            <person name="Pagani I."/>
            <person name="Stams A.J.M."/>
            <person name="Plugge C.M."/>
            <person name="Muyzer G."/>
            <person name="Kuever J."/>
            <person name="Parshina S.N."/>
            <person name="Ivanova A.E."/>
            <person name="Nazina T.N."/>
            <person name="Brambilla E."/>
            <person name="Spring S."/>
            <person name="Klenk H.-P."/>
            <person name="Woyke T."/>
        </authorList>
    </citation>
    <scope>NUCLEOTIDE SEQUENCE [LARGE SCALE GENOMIC DNA]</scope>
    <source>
        <strain evidence="3">ATCC 23193 / DSM 2154 / NCIB 8452 / DL</strain>
    </source>
</reference>